<keyword evidence="3" id="KW-0731">Sigma factor</keyword>
<dbReference type="SUPFAM" id="SSF88659">
    <property type="entry name" value="Sigma3 and sigma4 domains of RNA polymerase sigma factors"/>
    <property type="match status" value="1"/>
</dbReference>
<evidence type="ECO:0000259" key="5">
    <source>
        <dbReference type="Pfam" id="PF04542"/>
    </source>
</evidence>
<evidence type="ECO:0000256" key="3">
    <source>
        <dbReference type="ARBA" id="ARBA00023082"/>
    </source>
</evidence>
<dbReference type="GO" id="GO:0003677">
    <property type="term" value="F:DNA binding"/>
    <property type="evidence" value="ECO:0007669"/>
    <property type="project" value="InterPro"/>
</dbReference>
<dbReference type="Proteomes" id="UP000199092">
    <property type="component" value="Chromosome I"/>
</dbReference>
<dbReference type="OrthoDB" id="9780299at2"/>
<evidence type="ECO:0000256" key="4">
    <source>
        <dbReference type="ARBA" id="ARBA00023163"/>
    </source>
</evidence>
<keyword evidence="4" id="KW-0804">Transcription</keyword>
<dbReference type="SUPFAM" id="SSF88946">
    <property type="entry name" value="Sigma2 domain of RNA polymerase sigma factors"/>
    <property type="match status" value="1"/>
</dbReference>
<dbReference type="Pfam" id="PF08281">
    <property type="entry name" value="Sigma70_r4_2"/>
    <property type="match status" value="1"/>
</dbReference>
<dbReference type="EMBL" id="LT629749">
    <property type="protein sequence ID" value="SDR69770.1"/>
    <property type="molecule type" value="Genomic_DNA"/>
</dbReference>
<feature type="domain" description="RNA polymerase sigma-70 region 2" evidence="5">
    <location>
        <begin position="23"/>
        <end position="80"/>
    </location>
</feature>
<dbReference type="GO" id="GO:0006352">
    <property type="term" value="P:DNA-templated transcription initiation"/>
    <property type="evidence" value="ECO:0007669"/>
    <property type="project" value="InterPro"/>
</dbReference>
<dbReference type="PANTHER" id="PTHR47756">
    <property type="entry name" value="BLL6612 PROTEIN-RELATED"/>
    <property type="match status" value="1"/>
</dbReference>
<gene>
    <name evidence="8" type="ORF">SAMN04488543_0094</name>
</gene>
<organism evidence="8 9">
    <name type="scientific">Friedmanniella luteola</name>
    <dbReference type="NCBI Taxonomy" id="546871"/>
    <lineage>
        <taxon>Bacteria</taxon>
        <taxon>Bacillati</taxon>
        <taxon>Actinomycetota</taxon>
        <taxon>Actinomycetes</taxon>
        <taxon>Propionibacteriales</taxon>
        <taxon>Nocardioidaceae</taxon>
        <taxon>Friedmanniella</taxon>
    </lineage>
</organism>
<accession>A0A1H1L603</accession>
<dbReference type="AlphaFoldDB" id="A0A1H1L603"/>
<dbReference type="InterPro" id="IPR013325">
    <property type="entry name" value="RNA_pol_sigma_r2"/>
</dbReference>
<evidence type="ECO:0000259" key="6">
    <source>
        <dbReference type="Pfam" id="PF08281"/>
    </source>
</evidence>
<keyword evidence="9" id="KW-1185">Reference proteome</keyword>
<comment type="similarity">
    <text evidence="1">Belongs to the sigma-70 factor family. ECF subfamily.</text>
</comment>
<proteinExistence type="inferred from homology"/>
<dbReference type="RefSeq" id="WP_091408601.1">
    <property type="nucleotide sequence ID" value="NZ_LT629749.1"/>
</dbReference>
<reference evidence="8 9" key="1">
    <citation type="submission" date="2016-10" db="EMBL/GenBank/DDBJ databases">
        <authorList>
            <person name="de Groot N.N."/>
        </authorList>
    </citation>
    <scope>NUCLEOTIDE SEQUENCE [LARGE SCALE GENOMIC DNA]</scope>
    <source>
        <strain evidence="8 9">DSM 21741</strain>
    </source>
</reference>
<keyword evidence="2" id="KW-0805">Transcription regulation</keyword>
<evidence type="ECO:0000256" key="1">
    <source>
        <dbReference type="ARBA" id="ARBA00010641"/>
    </source>
</evidence>
<protein>
    <submittedName>
        <fullName evidence="8">RNA polymerase, sigma subunit, ECF family</fullName>
    </submittedName>
</protein>
<evidence type="ECO:0000313" key="8">
    <source>
        <dbReference type="EMBL" id="SDR69770.1"/>
    </source>
</evidence>
<dbReference type="Gene3D" id="1.10.1740.10">
    <property type="match status" value="1"/>
</dbReference>
<dbReference type="InterPro" id="IPR013249">
    <property type="entry name" value="RNA_pol_sigma70_r4_t2"/>
</dbReference>
<dbReference type="PANTHER" id="PTHR47756:SF2">
    <property type="entry name" value="BLL6612 PROTEIN"/>
    <property type="match status" value="1"/>
</dbReference>
<dbReference type="InterPro" id="IPR013324">
    <property type="entry name" value="RNA_pol_sigma_r3/r4-like"/>
</dbReference>
<dbReference type="InterPro" id="IPR007627">
    <property type="entry name" value="RNA_pol_sigma70_r2"/>
</dbReference>
<evidence type="ECO:0000259" key="7">
    <source>
        <dbReference type="Pfam" id="PF20239"/>
    </source>
</evidence>
<dbReference type="GO" id="GO:0016987">
    <property type="term" value="F:sigma factor activity"/>
    <property type="evidence" value="ECO:0007669"/>
    <property type="project" value="UniProtKB-KW"/>
</dbReference>
<sequence>MTDRALVEAALAQAHRAEWAYVVAATLRTVRDLDLAEECVQEAYTAALQSWRREGIPASPAAWLTTTARRRGIDAVRRDQTLKAKLPLLVEPHLTSPEGEADMEPRLQDETTVPDERLRLVFLCCHPALAVEAQVALTLRLVCGVDTVDIARAFLVPATTMAARITRAKKKITGSRIPFRLPSAAELPDRLDGVLGVVHLLFTTGYTAPTGSSVVRADLVDAALRLAETLRELLPDEPEVAGLLALLLAADARRAARTDEHGQLIQLRDQDPTRWDHLALRRAHQLVMAALPHPRAGRHTLQAAIACQHAVARDGRTTDWAQILGLYDALLQVWPSPVVALNRAVALAEIAGPAAALAEVRTLDQEGRLAGYHYLHAVEADLLHRLDRPAEARDAYQRARSLTDNAAEQRFLERQIAALE</sequence>
<feature type="domain" description="RNA polymerase sigma factor 70 region 4 type 2" evidence="6">
    <location>
        <begin position="122"/>
        <end position="172"/>
    </location>
</feature>
<dbReference type="Pfam" id="PF04542">
    <property type="entry name" value="Sigma70_r2"/>
    <property type="match status" value="1"/>
</dbReference>
<evidence type="ECO:0000256" key="2">
    <source>
        <dbReference type="ARBA" id="ARBA00023015"/>
    </source>
</evidence>
<feature type="domain" description="DUF6596" evidence="7">
    <location>
        <begin position="190"/>
        <end position="290"/>
    </location>
</feature>
<dbReference type="Pfam" id="PF20239">
    <property type="entry name" value="DUF6596"/>
    <property type="match status" value="1"/>
</dbReference>
<evidence type="ECO:0000313" key="9">
    <source>
        <dbReference type="Proteomes" id="UP000199092"/>
    </source>
</evidence>
<dbReference type="STRING" id="546871.SAMN04488543_0094"/>
<name>A0A1H1L603_9ACTN</name>
<dbReference type="InterPro" id="IPR046531">
    <property type="entry name" value="DUF6596"/>
</dbReference>